<keyword evidence="3" id="KW-1185">Reference proteome</keyword>
<feature type="transmembrane region" description="Helical" evidence="1">
    <location>
        <begin position="175"/>
        <end position="193"/>
    </location>
</feature>
<organism evidence="2 3">
    <name type="scientific">Periplaneta americana</name>
    <name type="common">American cockroach</name>
    <name type="synonym">Blatta americana</name>
    <dbReference type="NCBI Taxonomy" id="6978"/>
    <lineage>
        <taxon>Eukaryota</taxon>
        <taxon>Metazoa</taxon>
        <taxon>Ecdysozoa</taxon>
        <taxon>Arthropoda</taxon>
        <taxon>Hexapoda</taxon>
        <taxon>Insecta</taxon>
        <taxon>Pterygota</taxon>
        <taxon>Neoptera</taxon>
        <taxon>Polyneoptera</taxon>
        <taxon>Dictyoptera</taxon>
        <taxon>Blattodea</taxon>
        <taxon>Blattoidea</taxon>
        <taxon>Blattidae</taxon>
        <taxon>Blattinae</taxon>
        <taxon>Periplaneta</taxon>
    </lineage>
</organism>
<keyword evidence="1" id="KW-1133">Transmembrane helix</keyword>
<comment type="caution">
    <text evidence="2">The sequence shown here is derived from an EMBL/GenBank/DDBJ whole genome shotgun (WGS) entry which is preliminary data.</text>
</comment>
<evidence type="ECO:0000313" key="2">
    <source>
        <dbReference type="EMBL" id="KAJ4428387.1"/>
    </source>
</evidence>
<reference evidence="2 3" key="1">
    <citation type="journal article" date="2022" name="Allergy">
        <title>Genome assembly and annotation of Periplaneta americana reveal a comprehensive cockroach allergen profile.</title>
        <authorList>
            <person name="Wang L."/>
            <person name="Xiong Q."/>
            <person name="Saelim N."/>
            <person name="Wang L."/>
            <person name="Nong W."/>
            <person name="Wan A.T."/>
            <person name="Shi M."/>
            <person name="Liu X."/>
            <person name="Cao Q."/>
            <person name="Hui J.H.L."/>
            <person name="Sookrung N."/>
            <person name="Leung T.F."/>
            <person name="Tungtrongchitr A."/>
            <person name="Tsui S.K.W."/>
        </authorList>
    </citation>
    <scope>NUCLEOTIDE SEQUENCE [LARGE SCALE GENOMIC DNA]</scope>
    <source>
        <strain evidence="2">PWHHKU_190912</strain>
    </source>
</reference>
<keyword evidence="1" id="KW-0472">Membrane</keyword>
<accession>A0ABQ8S3C2</accession>
<feature type="transmembrane region" description="Helical" evidence="1">
    <location>
        <begin position="219"/>
        <end position="241"/>
    </location>
</feature>
<evidence type="ECO:0000256" key="1">
    <source>
        <dbReference type="SAM" id="Phobius"/>
    </source>
</evidence>
<dbReference type="EMBL" id="JAJSOF020000037">
    <property type="protein sequence ID" value="KAJ4428387.1"/>
    <property type="molecule type" value="Genomic_DNA"/>
</dbReference>
<keyword evidence="1" id="KW-0812">Transmembrane</keyword>
<protein>
    <submittedName>
        <fullName evidence="2">Uncharacterized protein</fullName>
    </submittedName>
</protein>
<name>A0ABQ8S3C2_PERAM</name>
<sequence>MMMKLIRKEERNWLDHWLRRNCLLEEALEGMVNGRIVRGRKRCHMIDDIKRYGSYEETKRKAENWKDWRKLVLLFNAAISTTRLFSVNEIGDSELELARRDRGFAIDYQAFTLQLGKTSEKNPTSRVRSNRIRNNCIRSSHVRSNHIRSSRVRSNHIRNNRIPSGHVRSSHIRKIIFVAFVFAAIIFAKSYSLQSCTQESYSQQLFSYNHVRSNHIRKIIFVAVVFAAIIFATIVFLAVYISGCLVSECNEGDNADEMSPESSTDSYPTFVHVGLRENLGKISTSRTHRHDTTVHDVIRRLIPALYKNQSDSLMAVDGDCHHLCKLMTPVRHRWSINDVIGGIRNTVMSSDCSPVRFGIRSVDALCTRDQGRALLP</sequence>
<gene>
    <name evidence="2" type="ORF">ANN_24407</name>
</gene>
<proteinExistence type="predicted"/>
<dbReference type="Proteomes" id="UP001148838">
    <property type="component" value="Unassembled WGS sequence"/>
</dbReference>
<evidence type="ECO:0000313" key="3">
    <source>
        <dbReference type="Proteomes" id="UP001148838"/>
    </source>
</evidence>